<protein>
    <submittedName>
        <fullName evidence="1">Uncharacterized protein</fullName>
    </submittedName>
</protein>
<keyword evidence="2" id="KW-1185">Reference proteome</keyword>
<dbReference type="Proteomes" id="UP001497382">
    <property type="component" value="Unassembled WGS sequence"/>
</dbReference>
<dbReference type="AlphaFoldDB" id="A0AAV1ZRT1"/>
<organism evidence="1 2">
    <name type="scientific">Larinioides sclopetarius</name>
    <dbReference type="NCBI Taxonomy" id="280406"/>
    <lineage>
        <taxon>Eukaryota</taxon>
        <taxon>Metazoa</taxon>
        <taxon>Ecdysozoa</taxon>
        <taxon>Arthropoda</taxon>
        <taxon>Chelicerata</taxon>
        <taxon>Arachnida</taxon>
        <taxon>Araneae</taxon>
        <taxon>Araneomorphae</taxon>
        <taxon>Entelegynae</taxon>
        <taxon>Araneoidea</taxon>
        <taxon>Araneidae</taxon>
        <taxon>Larinioides</taxon>
    </lineage>
</organism>
<evidence type="ECO:0000313" key="1">
    <source>
        <dbReference type="EMBL" id="CAL1274573.1"/>
    </source>
</evidence>
<gene>
    <name evidence="1" type="ORF">LARSCL_LOCUS7542</name>
</gene>
<dbReference type="EMBL" id="CAXIEN010000078">
    <property type="protein sequence ID" value="CAL1274573.1"/>
    <property type="molecule type" value="Genomic_DNA"/>
</dbReference>
<proteinExistence type="predicted"/>
<name>A0AAV1ZRT1_9ARAC</name>
<accession>A0AAV1ZRT1</accession>
<evidence type="ECO:0000313" key="2">
    <source>
        <dbReference type="Proteomes" id="UP001497382"/>
    </source>
</evidence>
<comment type="caution">
    <text evidence="1">The sequence shown here is derived from an EMBL/GenBank/DDBJ whole genome shotgun (WGS) entry which is preliminary data.</text>
</comment>
<reference evidence="1 2" key="1">
    <citation type="submission" date="2024-04" db="EMBL/GenBank/DDBJ databases">
        <authorList>
            <person name="Rising A."/>
            <person name="Reimegard J."/>
            <person name="Sonavane S."/>
            <person name="Akerstrom W."/>
            <person name="Nylinder S."/>
            <person name="Hedman E."/>
            <person name="Kallberg Y."/>
        </authorList>
    </citation>
    <scope>NUCLEOTIDE SEQUENCE [LARGE SCALE GENOMIC DNA]</scope>
</reference>
<sequence>MNLVTLMKLISRNTRIIPETMLNLTKMGMKNMSIKMEVRSGSKQKKSIQNCIIYRESKIGTIFILFE</sequence>